<name>A0A3D2XAC6_9FIRM</name>
<gene>
    <name evidence="1" type="ORF">DHW61_16055</name>
</gene>
<dbReference type="EMBL" id="DPVV01000529">
    <property type="protein sequence ID" value="HCL03894.1"/>
    <property type="molecule type" value="Genomic_DNA"/>
</dbReference>
<evidence type="ECO:0000313" key="2">
    <source>
        <dbReference type="Proteomes" id="UP000262969"/>
    </source>
</evidence>
<proteinExistence type="predicted"/>
<evidence type="ECO:0000313" key="1">
    <source>
        <dbReference type="EMBL" id="HCL03894.1"/>
    </source>
</evidence>
<comment type="caution">
    <text evidence="1">The sequence shown here is derived from an EMBL/GenBank/DDBJ whole genome shotgun (WGS) entry which is preliminary data.</text>
</comment>
<protein>
    <submittedName>
        <fullName evidence="1">Uncharacterized protein</fullName>
    </submittedName>
</protein>
<dbReference type="AlphaFoldDB" id="A0A3D2XAC6"/>
<accession>A0A3D2XAC6</accession>
<organism evidence="1 2">
    <name type="scientific">Lachnoclostridium phytofermentans</name>
    <dbReference type="NCBI Taxonomy" id="66219"/>
    <lineage>
        <taxon>Bacteria</taxon>
        <taxon>Bacillati</taxon>
        <taxon>Bacillota</taxon>
        <taxon>Clostridia</taxon>
        <taxon>Lachnospirales</taxon>
        <taxon>Lachnospiraceae</taxon>
    </lineage>
</organism>
<reference evidence="1 2" key="1">
    <citation type="journal article" date="2018" name="Nat. Biotechnol.">
        <title>A standardized bacterial taxonomy based on genome phylogeny substantially revises the tree of life.</title>
        <authorList>
            <person name="Parks D.H."/>
            <person name="Chuvochina M."/>
            <person name="Waite D.W."/>
            <person name="Rinke C."/>
            <person name="Skarshewski A."/>
            <person name="Chaumeil P.A."/>
            <person name="Hugenholtz P."/>
        </authorList>
    </citation>
    <scope>NUCLEOTIDE SEQUENCE [LARGE SCALE GENOMIC DNA]</scope>
    <source>
        <strain evidence="1">UBA11728</strain>
    </source>
</reference>
<dbReference type="Proteomes" id="UP000262969">
    <property type="component" value="Unassembled WGS sequence"/>
</dbReference>
<sequence length="112" mass="12640">MEKMRVKDGTECNIINAAQNFVSMEQSPEEFVNTYSTFSESNLSMYQILDSDGNVCGIYENKYVIEATLKDGIATFVLGDVDIISKRVKELEESNNMLTECILEMSQVVYAN</sequence>